<accession>A0A6A5QNA1</accession>
<organism evidence="1 2">
    <name type="scientific">Ampelomyces quisqualis</name>
    <name type="common">Powdery mildew agent</name>
    <dbReference type="NCBI Taxonomy" id="50730"/>
    <lineage>
        <taxon>Eukaryota</taxon>
        <taxon>Fungi</taxon>
        <taxon>Dikarya</taxon>
        <taxon>Ascomycota</taxon>
        <taxon>Pezizomycotina</taxon>
        <taxon>Dothideomycetes</taxon>
        <taxon>Pleosporomycetidae</taxon>
        <taxon>Pleosporales</taxon>
        <taxon>Pleosporineae</taxon>
        <taxon>Phaeosphaeriaceae</taxon>
        <taxon>Ampelomyces</taxon>
    </lineage>
</organism>
<protein>
    <submittedName>
        <fullName evidence="1">Uncharacterized protein</fullName>
    </submittedName>
</protein>
<dbReference type="AlphaFoldDB" id="A0A6A5QNA1"/>
<keyword evidence="2" id="KW-1185">Reference proteome</keyword>
<gene>
    <name evidence="1" type="ORF">BDU57DRAFT_513394</name>
</gene>
<sequence>MRTPHPSLLPPASALIAAPLAPTPSLRTTRPIFSRLLPSMESTPCLSVSSWCRGFGGGAGSFRTGKLTRKRVK</sequence>
<reference evidence="1" key="1">
    <citation type="journal article" date="2020" name="Stud. Mycol.">
        <title>101 Dothideomycetes genomes: a test case for predicting lifestyles and emergence of pathogens.</title>
        <authorList>
            <person name="Haridas S."/>
            <person name="Albert R."/>
            <person name="Binder M."/>
            <person name="Bloem J."/>
            <person name="Labutti K."/>
            <person name="Salamov A."/>
            <person name="Andreopoulos B."/>
            <person name="Baker S."/>
            <person name="Barry K."/>
            <person name="Bills G."/>
            <person name="Bluhm B."/>
            <person name="Cannon C."/>
            <person name="Castanera R."/>
            <person name="Culley D."/>
            <person name="Daum C."/>
            <person name="Ezra D."/>
            <person name="Gonzalez J."/>
            <person name="Henrissat B."/>
            <person name="Kuo A."/>
            <person name="Liang C."/>
            <person name="Lipzen A."/>
            <person name="Lutzoni F."/>
            <person name="Magnuson J."/>
            <person name="Mondo S."/>
            <person name="Nolan M."/>
            <person name="Ohm R."/>
            <person name="Pangilinan J."/>
            <person name="Park H.-J."/>
            <person name="Ramirez L."/>
            <person name="Alfaro M."/>
            <person name="Sun H."/>
            <person name="Tritt A."/>
            <person name="Yoshinaga Y."/>
            <person name="Zwiers L.-H."/>
            <person name="Turgeon B."/>
            <person name="Goodwin S."/>
            <person name="Spatafora J."/>
            <person name="Crous P."/>
            <person name="Grigoriev I."/>
        </authorList>
    </citation>
    <scope>NUCLEOTIDE SEQUENCE</scope>
    <source>
        <strain evidence="1">HMLAC05119</strain>
    </source>
</reference>
<evidence type="ECO:0000313" key="1">
    <source>
        <dbReference type="EMBL" id="KAF1917251.1"/>
    </source>
</evidence>
<dbReference type="EMBL" id="ML979134">
    <property type="protein sequence ID" value="KAF1917251.1"/>
    <property type="molecule type" value="Genomic_DNA"/>
</dbReference>
<dbReference type="Proteomes" id="UP000800096">
    <property type="component" value="Unassembled WGS sequence"/>
</dbReference>
<name>A0A6A5QNA1_AMPQU</name>
<evidence type="ECO:0000313" key="2">
    <source>
        <dbReference type="Proteomes" id="UP000800096"/>
    </source>
</evidence>
<proteinExistence type="predicted"/>